<organism evidence="2">
    <name type="scientific">uncultured Lysobacter sp</name>
    <dbReference type="NCBI Taxonomy" id="271060"/>
    <lineage>
        <taxon>Bacteria</taxon>
        <taxon>Pseudomonadati</taxon>
        <taxon>Pseudomonadota</taxon>
        <taxon>Gammaproteobacteria</taxon>
        <taxon>Lysobacterales</taxon>
        <taxon>Lysobacteraceae</taxon>
        <taxon>Lysobacter</taxon>
        <taxon>environmental samples</taxon>
    </lineage>
</organism>
<gene>
    <name evidence="2" type="ORF">AVDCRST_MAG71-695</name>
</gene>
<dbReference type="InterPro" id="IPR011250">
    <property type="entry name" value="OMP/PagP_B-barrel"/>
</dbReference>
<dbReference type="Pfam" id="PF03922">
    <property type="entry name" value="OmpW"/>
    <property type="match status" value="1"/>
</dbReference>
<dbReference type="PANTHER" id="PTHR36920:SF1">
    <property type="entry name" value="OUTER MEMBRANE PROTEIN W"/>
    <property type="match status" value="1"/>
</dbReference>
<dbReference type="AlphaFoldDB" id="A0A6J4KQL8"/>
<evidence type="ECO:0000256" key="1">
    <source>
        <dbReference type="SAM" id="SignalP"/>
    </source>
</evidence>
<evidence type="ECO:0008006" key="3">
    <source>
        <dbReference type="Google" id="ProtNLM"/>
    </source>
</evidence>
<name>A0A6J4KQL8_9GAMM</name>
<dbReference type="InterPro" id="IPR005618">
    <property type="entry name" value="OMPW"/>
</dbReference>
<sequence>MKSIRHITRPTTLALLGALALSPAAFAQDASTGTAAGKRFSVAAGYALAEPTRNPQINGTRTQVDGESAPTLSAAYHVNDNIAIEAWGADKFGHRVRTQTGKVASVGAQPAAISGQYRFGAADRTVRPFVGLGYHETNFSEETATPGGALAGNRIGMETAKGAIATAGVDVNLSPSWFARADVRYLQGTSDVKLNGVDAGEAKLEPVIIGVGVGTRF</sequence>
<keyword evidence="1" id="KW-0732">Signal</keyword>
<dbReference type="GO" id="GO:0055085">
    <property type="term" value="P:transmembrane transport"/>
    <property type="evidence" value="ECO:0007669"/>
    <property type="project" value="TreeGrafter"/>
</dbReference>
<proteinExistence type="predicted"/>
<reference evidence="2" key="1">
    <citation type="submission" date="2020-02" db="EMBL/GenBank/DDBJ databases">
        <authorList>
            <person name="Meier V. D."/>
        </authorList>
    </citation>
    <scope>NUCLEOTIDE SEQUENCE</scope>
    <source>
        <strain evidence="2">AVDCRST_MAG71</strain>
    </source>
</reference>
<evidence type="ECO:0000313" key="2">
    <source>
        <dbReference type="EMBL" id="CAA9311359.1"/>
    </source>
</evidence>
<dbReference type="SUPFAM" id="SSF56925">
    <property type="entry name" value="OMPA-like"/>
    <property type="match status" value="1"/>
</dbReference>
<protein>
    <recommendedName>
        <fullName evidence="3">Outer membrane protein W</fullName>
    </recommendedName>
</protein>
<dbReference type="EMBL" id="CADCUA010000211">
    <property type="protein sequence ID" value="CAA9311359.1"/>
    <property type="molecule type" value="Genomic_DNA"/>
</dbReference>
<accession>A0A6J4KQL8</accession>
<dbReference type="Gene3D" id="2.40.160.20">
    <property type="match status" value="1"/>
</dbReference>
<dbReference type="PANTHER" id="PTHR36920">
    <property type="match status" value="1"/>
</dbReference>
<feature type="signal peptide" evidence="1">
    <location>
        <begin position="1"/>
        <end position="27"/>
    </location>
</feature>
<dbReference type="GO" id="GO:0019867">
    <property type="term" value="C:outer membrane"/>
    <property type="evidence" value="ECO:0007669"/>
    <property type="project" value="InterPro"/>
</dbReference>
<feature type="chain" id="PRO_5027008373" description="Outer membrane protein W" evidence="1">
    <location>
        <begin position="28"/>
        <end position="217"/>
    </location>
</feature>